<feature type="compositionally biased region" description="Basic and acidic residues" evidence="8">
    <location>
        <begin position="1307"/>
        <end position="1321"/>
    </location>
</feature>
<dbReference type="CDD" id="cd11304">
    <property type="entry name" value="Cadherin_repeat"/>
    <property type="match status" value="6"/>
</dbReference>
<feature type="compositionally biased region" description="Gly residues" evidence="8">
    <location>
        <begin position="866"/>
        <end position="887"/>
    </location>
</feature>
<keyword evidence="3" id="KW-0677">Repeat</keyword>
<feature type="region of interest" description="Disordered" evidence="8">
    <location>
        <begin position="785"/>
        <end position="824"/>
    </location>
</feature>
<keyword evidence="5 9" id="KW-1133">Transmembrane helix</keyword>
<feature type="compositionally biased region" description="Low complexity" evidence="8">
    <location>
        <begin position="1212"/>
        <end position="1224"/>
    </location>
</feature>
<evidence type="ECO:0000256" key="2">
    <source>
        <dbReference type="ARBA" id="ARBA00022692"/>
    </source>
</evidence>
<dbReference type="PROSITE" id="PS50268">
    <property type="entry name" value="CADHERIN_2"/>
    <property type="match status" value="6"/>
</dbReference>
<evidence type="ECO:0000259" key="10">
    <source>
        <dbReference type="PROSITE" id="PS50268"/>
    </source>
</evidence>
<feature type="region of interest" description="Disordered" evidence="8">
    <location>
        <begin position="964"/>
        <end position="1050"/>
    </location>
</feature>
<comment type="subcellular location">
    <subcellularLocation>
        <location evidence="1">Membrane</location>
    </subcellularLocation>
</comment>
<feature type="domain" description="Cadherin" evidence="10">
    <location>
        <begin position="257"/>
        <end position="376"/>
    </location>
</feature>
<feature type="region of interest" description="Disordered" evidence="8">
    <location>
        <begin position="1741"/>
        <end position="1783"/>
    </location>
</feature>
<feature type="compositionally biased region" description="Polar residues" evidence="8">
    <location>
        <begin position="785"/>
        <end position="803"/>
    </location>
</feature>
<evidence type="ECO:0000256" key="4">
    <source>
        <dbReference type="ARBA" id="ARBA00022837"/>
    </source>
</evidence>
<feature type="compositionally biased region" description="Basic residues" evidence="8">
    <location>
        <begin position="1386"/>
        <end position="1406"/>
    </location>
</feature>
<proteinExistence type="predicted"/>
<feature type="domain" description="Cadherin" evidence="10">
    <location>
        <begin position="524"/>
        <end position="637"/>
    </location>
</feature>
<feature type="region of interest" description="Disordered" evidence="8">
    <location>
        <begin position="1208"/>
        <end position="1707"/>
    </location>
</feature>
<keyword evidence="4 7" id="KW-0106">Calcium</keyword>
<feature type="compositionally biased region" description="Basic and acidic residues" evidence="8">
    <location>
        <begin position="1331"/>
        <end position="1369"/>
    </location>
</feature>
<evidence type="ECO:0000256" key="9">
    <source>
        <dbReference type="SAM" id="Phobius"/>
    </source>
</evidence>
<gene>
    <name evidence="11" type="ORF">ODALV1_LOCUS12419</name>
</gene>
<evidence type="ECO:0000313" key="11">
    <source>
        <dbReference type="EMBL" id="CAL8106639.1"/>
    </source>
</evidence>
<evidence type="ECO:0000256" key="6">
    <source>
        <dbReference type="ARBA" id="ARBA00023136"/>
    </source>
</evidence>
<dbReference type="Pfam" id="PF00028">
    <property type="entry name" value="Cadherin"/>
    <property type="match status" value="1"/>
</dbReference>
<feature type="domain" description="Cadherin" evidence="10">
    <location>
        <begin position="390"/>
        <end position="523"/>
    </location>
</feature>
<evidence type="ECO:0000256" key="3">
    <source>
        <dbReference type="ARBA" id="ARBA00022737"/>
    </source>
</evidence>
<reference evidence="11 12" key="1">
    <citation type="submission" date="2024-08" db="EMBL/GenBank/DDBJ databases">
        <authorList>
            <person name="Cucini C."/>
            <person name="Frati F."/>
        </authorList>
    </citation>
    <scope>NUCLEOTIDE SEQUENCE [LARGE SCALE GENOMIC DNA]</scope>
</reference>
<dbReference type="Gene3D" id="2.60.40.60">
    <property type="entry name" value="Cadherins"/>
    <property type="match status" value="5"/>
</dbReference>
<keyword evidence="2 9" id="KW-0812">Transmembrane</keyword>
<feature type="compositionally biased region" description="Basic and acidic residues" evidence="8">
    <location>
        <begin position="1471"/>
        <end position="1489"/>
    </location>
</feature>
<feature type="region of interest" description="Disordered" evidence="8">
    <location>
        <begin position="859"/>
        <end position="896"/>
    </location>
</feature>
<evidence type="ECO:0000256" key="7">
    <source>
        <dbReference type="PROSITE-ProRule" id="PRU00043"/>
    </source>
</evidence>
<dbReference type="SUPFAM" id="SSF49313">
    <property type="entry name" value="Cadherin-like"/>
    <property type="match status" value="5"/>
</dbReference>
<keyword evidence="6 9" id="KW-0472">Membrane</keyword>
<dbReference type="InterPro" id="IPR002126">
    <property type="entry name" value="Cadherin-like_dom"/>
</dbReference>
<accession>A0ABP1QKQ5</accession>
<name>A0ABP1QKQ5_9HEXA</name>
<comment type="caution">
    <text evidence="11">The sequence shown here is derived from an EMBL/GenBank/DDBJ whole genome shotgun (WGS) entry which is preliminary data.</text>
</comment>
<dbReference type="SMART" id="SM00112">
    <property type="entry name" value="CA"/>
    <property type="match status" value="4"/>
</dbReference>
<feature type="compositionally biased region" description="Polar residues" evidence="8">
    <location>
        <begin position="1682"/>
        <end position="1694"/>
    </location>
</feature>
<protein>
    <recommendedName>
        <fullName evidence="10">Cadherin domain-containing protein</fullName>
    </recommendedName>
</protein>
<feature type="compositionally biased region" description="Polar residues" evidence="8">
    <location>
        <begin position="1610"/>
        <end position="1620"/>
    </location>
</feature>
<dbReference type="PROSITE" id="PS51257">
    <property type="entry name" value="PROKAR_LIPOPROTEIN"/>
    <property type="match status" value="1"/>
</dbReference>
<feature type="domain" description="Cadherin" evidence="10">
    <location>
        <begin position="659"/>
        <end position="753"/>
    </location>
</feature>
<dbReference type="PROSITE" id="PS00232">
    <property type="entry name" value="CADHERIN_1"/>
    <property type="match status" value="1"/>
</dbReference>
<evidence type="ECO:0000256" key="5">
    <source>
        <dbReference type="ARBA" id="ARBA00022989"/>
    </source>
</evidence>
<feature type="compositionally biased region" description="Basic and acidic residues" evidence="8">
    <location>
        <begin position="1507"/>
        <end position="1526"/>
    </location>
</feature>
<feature type="domain" description="Cadherin" evidence="10">
    <location>
        <begin position="143"/>
        <end position="256"/>
    </location>
</feature>
<feature type="transmembrane region" description="Helical" evidence="9">
    <location>
        <begin position="910"/>
        <end position="930"/>
    </location>
</feature>
<feature type="compositionally biased region" description="Basic and acidic residues" evidence="8">
    <location>
        <begin position="1009"/>
        <end position="1019"/>
    </location>
</feature>
<feature type="compositionally biased region" description="Basic and acidic residues" evidence="8">
    <location>
        <begin position="1566"/>
        <end position="1580"/>
    </location>
</feature>
<sequence>MKDMGYFIQSGGGISLGILLMLTGLSCGNYPVLDVDTNMRIVLVPYDTPVGTIIYRLRASDSDNNFPLSFEVLGAIGKSILSLRFLGCEEAESLCQADVVLKKALDKSRSYEFQLQVKDTEGDYTKVHSAITATPGTANFNPTFMPRIIHLDESTPIGTELEKFVVAKNELNSRHVLLEIRDKADRIALKQRLVSNNHTEGTLLLKKALDYETEPWFTFQLLAMNAYTNTSCDTRNVLVSPVIVAIHDVQDSPPYFTSLPASVELQSSMKPGDLIATVAAVDGDKQNKRLIRYGFLTDSNPFVVFFDLDPMSGEIHLRRNLTELLAMAKPNEPIDMTVIAEEIIPDSGRLVGKSSSSRSSSSAQDNNSRAMGKITFWFGKGSSFGPAAFSSDKYVGEVKENSVSGTLVQFGVTEPRVSHQHPTEIIALTLQPGAAPNNIDSPHHISQSKNNPHDQDVGGFQVLPSQGSGNFSFQIRVTDSKLLDHETTKEFTLYVVAVTSSGMSSEAQVTVHVRDENDESPVFTQSEYHVELPEHPAKGTRVLQVQAIDKDTTGSYGKVTYSNLVGSNAFRLDPITGDITVERPELIDRELDPEIRLYVEAKDGGYSEVPEPNSVRNLGTAMIIIKLTDKNDHAPEFLQKYYQAVLNPILTELKDPLFVKAFDPDEGVNAQIRYQIKDTHTRFYVDPISGEFRLRGAFQRDPKYGDNPFLGTVKVYAYDLGNPKMTSETIVQLFAEEMVTREIQFVFPAPPDRIRRNKTNFEIMLSKLSGGVVAIQNVAPYRNSRAGSQVQGAENDPETTSTDPGDEGIPARFRQTQENPESNTALTRRAGELASASDKSLVTATVQYPVSASPTTVDLSQIPNVYGGGNPDTGQGGQGGQGTGGSDGNSQGQEPQDTDRIRLYEAENRALFWILISFLLILLILFAVFLCCVYCPWCWLYGHCYSKGDKMSREHSGRSLLIEKRRRSDSRSRHKTYPEKIEDEEAEYDKDGFPRPPAPPARGHRHARREAWSGEERKTAWRTSHQSPRSIRRYRGTPPPRSRKVGPQPHETDVALEDWEFDAAPPRPRDQAEEIGSRWQLHQQPMSLQPQPQQMMPVPVPIPMQPPRRVAFGHQGPNEDAFVRRSQEVYMQDDGQLQRGSYGVRPVPVVAQSSLPAGVDERAVSHLQQRKTRFFRTETGEVLQFGDYEGDEGKELLIKRYIDEQQPKEIDQYQQQSFGSQHQQRPATPGMVLSQPRLDELSRGPPVGFIADSSSYLPDQRRQQEQQQQQGAPVDRPKAAIMNKRQQKSVSLSKDVTFDDDDDDEERVVPKEETRKKREELPTSQPAISRSDTKKSRSRKSDSESDGETRREREREDDQRRRRTKELERKRRKSPTPPSEDDSRRSRSPTRRNGKKVSKSTSRSKTRSVSPPQYKSKSKSPSRSKSRTRSRSISPTEEREKRRKAKQQTQDRETKQHKLKRHHYVQQPSKASRDSRDKDEHEKDREQQYHRTTHGHHHHHRLKHKDSKQQHSKDSRGELSREKSKSMEPSLTSLPISIDETEREEQPQPTTSEDVKASEAVIDSATDVREESPPFTEPERRRRSSVFRQESEDATQIQSMVDINVIPPSSARTDSSSNNPKDVDIMSDAAPPTPDARESAQLPETAISSTVELPERDEDVQGGDAGDVEEEEETGAVVIEADTTTTASHPQTEPSAVKDGGDDDHVDGKVIERADTIPEPEERLPNDEIIASQSTLDIAEAEAAAAAVAPSDSVDIPQPGDVEPEPSDRRGPDEDDDSGIGMVGYLTRRNKMLEKKSVFTIAYDEVAQSTMMRPDTRGSTGETENEMSTSVK</sequence>
<feature type="compositionally biased region" description="Basic residues" evidence="8">
    <location>
        <begin position="1416"/>
        <end position="1430"/>
    </location>
</feature>
<dbReference type="PRINTS" id="PR00205">
    <property type="entry name" value="CADHERIN"/>
</dbReference>
<dbReference type="EMBL" id="CAXLJM020000038">
    <property type="protein sequence ID" value="CAL8106639.1"/>
    <property type="molecule type" value="Genomic_DNA"/>
</dbReference>
<evidence type="ECO:0000256" key="1">
    <source>
        <dbReference type="ARBA" id="ARBA00004370"/>
    </source>
</evidence>
<dbReference type="InterPro" id="IPR020894">
    <property type="entry name" value="Cadherin_CS"/>
</dbReference>
<dbReference type="InterPro" id="IPR015919">
    <property type="entry name" value="Cadherin-like_sf"/>
</dbReference>
<organism evidence="11 12">
    <name type="scientific">Orchesella dallaii</name>
    <dbReference type="NCBI Taxonomy" id="48710"/>
    <lineage>
        <taxon>Eukaryota</taxon>
        <taxon>Metazoa</taxon>
        <taxon>Ecdysozoa</taxon>
        <taxon>Arthropoda</taxon>
        <taxon>Hexapoda</taxon>
        <taxon>Collembola</taxon>
        <taxon>Entomobryomorpha</taxon>
        <taxon>Entomobryoidea</taxon>
        <taxon>Orchesellidae</taxon>
        <taxon>Orchesellinae</taxon>
        <taxon>Orchesella</taxon>
    </lineage>
</organism>
<feature type="compositionally biased region" description="Polar residues" evidence="8">
    <location>
        <begin position="814"/>
        <end position="824"/>
    </location>
</feature>
<evidence type="ECO:0000313" key="12">
    <source>
        <dbReference type="Proteomes" id="UP001642540"/>
    </source>
</evidence>
<feature type="region of interest" description="Disordered" evidence="8">
    <location>
        <begin position="1810"/>
        <end position="1832"/>
    </location>
</feature>
<dbReference type="Proteomes" id="UP001642540">
    <property type="component" value="Unassembled WGS sequence"/>
</dbReference>
<keyword evidence="12" id="KW-1185">Reference proteome</keyword>
<feature type="compositionally biased region" description="Basic residues" evidence="8">
    <location>
        <begin position="1491"/>
        <end position="1506"/>
    </location>
</feature>
<dbReference type="PANTHER" id="PTHR24026">
    <property type="entry name" value="FAT ATYPICAL CADHERIN-RELATED"/>
    <property type="match status" value="1"/>
</dbReference>
<feature type="compositionally biased region" description="Basic residues" evidence="8">
    <location>
        <begin position="964"/>
        <end position="975"/>
    </location>
</feature>
<feature type="transmembrane region" description="Helical" evidence="9">
    <location>
        <begin position="6"/>
        <end position="30"/>
    </location>
</feature>
<feature type="compositionally biased region" description="Acidic residues" evidence="8">
    <location>
        <begin position="1655"/>
        <end position="1674"/>
    </location>
</feature>
<evidence type="ECO:0000256" key="8">
    <source>
        <dbReference type="SAM" id="MobiDB-lite"/>
    </source>
</evidence>
<feature type="domain" description="Cadherin" evidence="10">
    <location>
        <begin position="36"/>
        <end position="144"/>
    </location>
</feature>
<dbReference type="PANTHER" id="PTHR24026:SF133">
    <property type="entry name" value="CADHERIN-RELATED FAMILY MEMBER 2"/>
    <property type="match status" value="1"/>
</dbReference>